<keyword evidence="3" id="KW-1185">Reference proteome</keyword>
<dbReference type="InterPro" id="IPR025714">
    <property type="entry name" value="Methyltranfer_dom"/>
</dbReference>
<sequence>HGAWTSKCYDGHKYVCLDDIEPSNCLVYSFGIENEISFEQAMAAMGCEVYGYDIGNTHVMKTNTNPKLHFKVAQIGSGGKSKQLMDLLQENGHANKSITYFKADIEGEEMPGIPIWIRSGALNNVKQLSFEFHSVERFARKYWAIIQDLYRMGFRIISYDPNFCTTMSENGFYEFFEIVFRKTEICNE</sequence>
<dbReference type="PANTHER" id="PTHR32026:SF10">
    <property type="entry name" value="METHYLTRANSFERASE-LIKE PROTEIN 24-RELATED"/>
    <property type="match status" value="1"/>
</dbReference>
<dbReference type="Pfam" id="PF13383">
    <property type="entry name" value="Methyltransf_22"/>
    <property type="match status" value="1"/>
</dbReference>
<feature type="domain" description="Methyltransferase" evidence="1">
    <location>
        <begin position="10"/>
        <end position="139"/>
    </location>
</feature>
<dbReference type="EMBL" id="VCGU01000002">
    <property type="protein sequence ID" value="TRY80018.1"/>
    <property type="molecule type" value="Genomic_DNA"/>
</dbReference>
<dbReference type="OMA" id="GHANKSI"/>
<comment type="caution">
    <text evidence="2">The sequence shown here is derived from an EMBL/GenBank/DDBJ whole genome shotgun (WGS) entry which is preliminary data.</text>
</comment>
<dbReference type="PANTHER" id="PTHR32026">
    <property type="entry name" value="METHYLTRANSFERASE-LIKE PROTEIN 24"/>
    <property type="match status" value="1"/>
</dbReference>
<feature type="non-terminal residue" evidence="2">
    <location>
        <position position="1"/>
    </location>
</feature>
<dbReference type="InterPro" id="IPR026913">
    <property type="entry name" value="METTL24"/>
</dbReference>
<gene>
    <name evidence="2" type="ORF">TCAL_06574</name>
</gene>
<reference evidence="2 3" key="1">
    <citation type="journal article" date="2018" name="Nat. Ecol. Evol.">
        <title>Genomic signatures of mitonuclear coevolution across populations of Tigriopus californicus.</title>
        <authorList>
            <person name="Barreto F.S."/>
            <person name="Watson E.T."/>
            <person name="Lima T.G."/>
            <person name="Willett C.S."/>
            <person name="Edmands S."/>
            <person name="Li W."/>
            <person name="Burton R.S."/>
        </authorList>
    </citation>
    <scope>NUCLEOTIDE SEQUENCE [LARGE SCALE GENOMIC DNA]</scope>
    <source>
        <strain evidence="2 3">San Diego</strain>
    </source>
</reference>
<proteinExistence type="predicted"/>
<dbReference type="AlphaFoldDB" id="A0A553PQQ6"/>
<feature type="non-terminal residue" evidence="2">
    <location>
        <position position="188"/>
    </location>
</feature>
<evidence type="ECO:0000259" key="1">
    <source>
        <dbReference type="Pfam" id="PF13383"/>
    </source>
</evidence>
<protein>
    <recommendedName>
        <fullName evidence="1">Methyltransferase domain-containing protein</fullName>
    </recommendedName>
</protein>
<evidence type="ECO:0000313" key="3">
    <source>
        <dbReference type="Proteomes" id="UP000318571"/>
    </source>
</evidence>
<name>A0A553PQQ6_TIGCA</name>
<accession>A0A553PQQ6</accession>
<dbReference type="Proteomes" id="UP000318571">
    <property type="component" value="Chromosome 6"/>
</dbReference>
<organism evidence="2 3">
    <name type="scientific">Tigriopus californicus</name>
    <name type="common">Marine copepod</name>
    <dbReference type="NCBI Taxonomy" id="6832"/>
    <lineage>
        <taxon>Eukaryota</taxon>
        <taxon>Metazoa</taxon>
        <taxon>Ecdysozoa</taxon>
        <taxon>Arthropoda</taxon>
        <taxon>Crustacea</taxon>
        <taxon>Multicrustacea</taxon>
        <taxon>Hexanauplia</taxon>
        <taxon>Copepoda</taxon>
        <taxon>Harpacticoida</taxon>
        <taxon>Harpacticidae</taxon>
        <taxon>Tigriopus</taxon>
    </lineage>
</organism>
<evidence type="ECO:0000313" key="2">
    <source>
        <dbReference type="EMBL" id="TRY80018.1"/>
    </source>
</evidence>